<organism evidence="2 3">
    <name type="scientific">Alteromonas lipolytica</name>
    <dbReference type="NCBI Taxonomy" id="1856405"/>
    <lineage>
        <taxon>Bacteria</taxon>
        <taxon>Pseudomonadati</taxon>
        <taxon>Pseudomonadota</taxon>
        <taxon>Gammaproteobacteria</taxon>
        <taxon>Alteromonadales</taxon>
        <taxon>Alteromonadaceae</taxon>
        <taxon>Alteromonas/Salinimonas group</taxon>
        <taxon>Alteromonas</taxon>
    </lineage>
</organism>
<dbReference type="PANTHER" id="PTHR10166">
    <property type="entry name" value="VOLTAGE-DEPENDENT CALCIUM CHANNEL SUBUNIT ALPHA-2/DELTA-RELATED"/>
    <property type="match status" value="1"/>
</dbReference>
<dbReference type="InterPro" id="IPR051173">
    <property type="entry name" value="Ca_channel_alpha-2/delta"/>
</dbReference>
<dbReference type="OrthoDB" id="9805121at2"/>
<dbReference type="PANTHER" id="PTHR10166:SF37">
    <property type="entry name" value="STOLID, ISOFORM H"/>
    <property type="match status" value="1"/>
</dbReference>
<dbReference type="Pfam" id="PF00092">
    <property type="entry name" value="VWA"/>
    <property type="match status" value="1"/>
</dbReference>
<dbReference type="InterPro" id="IPR021908">
    <property type="entry name" value="YfbK_C"/>
</dbReference>
<keyword evidence="3" id="KW-1185">Reference proteome</keyword>
<dbReference type="STRING" id="1856405.BFC17_13680"/>
<dbReference type="EMBL" id="MJIC01000010">
    <property type="protein sequence ID" value="OFI34639.1"/>
    <property type="molecule type" value="Genomic_DNA"/>
</dbReference>
<dbReference type="Proteomes" id="UP000176037">
    <property type="component" value="Unassembled WGS sequence"/>
</dbReference>
<evidence type="ECO:0000313" key="3">
    <source>
        <dbReference type="Proteomes" id="UP000176037"/>
    </source>
</evidence>
<accession>A0A1E8FFG6</accession>
<comment type="caution">
    <text evidence="2">The sequence shown here is derived from an EMBL/GenBank/DDBJ whole genome shotgun (WGS) entry which is preliminary data.</text>
</comment>
<evidence type="ECO:0000259" key="1">
    <source>
        <dbReference type="PROSITE" id="PS50234"/>
    </source>
</evidence>
<dbReference type="CDD" id="cd01465">
    <property type="entry name" value="vWA_subgroup"/>
    <property type="match status" value="1"/>
</dbReference>
<reference evidence="2 3" key="1">
    <citation type="submission" date="2016-09" db="EMBL/GenBank/DDBJ databases">
        <title>Alteromonas lipolytica, a new species isolated from sea water.</title>
        <authorList>
            <person name="Wu Y.-H."/>
            <person name="Cheng H."/>
            <person name="Xu X.-W."/>
        </authorList>
    </citation>
    <scope>NUCLEOTIDE SEQUENCE [LARGE SCALE GENOMIC DNA]</scope>
    <source>
        <strain evidence="2 3">JW12</strain>
    </source>
</reference>
<dbReference type="Gene3D" id="3.40.50.410">
    <property type="entry name" value="von Willebrand factor, type A domain"/>
    <property type="match status" value="1"/>
</dbReference>
<dbReference type="InterPro" id="IPR036465">
    <property type="entry name" value="vWFA_dom_sf"/>
</dbReference>
<dbReference type="SMART" id="SM00327">
    <property type="entry name" value="VWA"/>
    <property type="match status" value="1"/>
</dbReference>
<feature type="domain" description="VWFA" evidence="1">
    <location>
        <begin position="197"/>
        <end position="375"/>
    </location>
</feature>
<dbReference type="Pfam" id="PF12034">
    <property type="entry name" value="YfbK_C"/>
    <property type="match status" value="1"/>
</dbReference>
<proteinExistence type="predicted"/>
<dbReference type="AlphaFoldDB" id="A0A1E8FFG6"/>
<dbReference type="InterPro" id="IPR022156">
    <property type="entry name" value="Uncharacterised_YfbK_N"/>
</dbReference>
<dbReference type="InterPro" id="IPR002035">
    <property type="entry name" value="VWF_A"/>
</dbReference>
<evidence type="ECO:0000313" key="2">
    <source>
        <dbReference type="EMBL" id="OFI34639.1"/>
    </source>
</evidence>
<sequence>MEQNMARTISLGRTAMVLSITMALVNCTSGPSEEEIAAEQVARNQVEAEQLQVTATKRERKIMADAVMPLSLVSAVSEPMPAPPQSQYSDKFESFEINSVKQVSEEPVSTFSADVDTASYSFVRKQLKRGYLPDKEAVRLEEMINYFDYDYPLPQSAEQPFLASVVVHDSPWAEHRKLVHIGLQGYELAQTEQPDSNLVFLLDVSGSMNAPDKLPLVRQSIKLLLKTLKPTDTVSIVVYAGAAGTVLEPTEVKESARVIEALDKLQAGGSTAGGQGLQLAYQLAESHFNSEGVNRIILATDGDFNVGISDREQLKDYVERKRESGVYLSVIGFGRGNYNDALMQALAQNGNGIAAYIDTLAEAQKIFVEEATSSLFPIAKDLKIQMEFNPAVVREYRLLGYETRALKQEDFNNDNVDAGDIGSGHAVTAIYEVTLAGEPGAFIDESRYAGKAEGTTARLSDELGFLKIRYKLPEQETSRLQEQPVLLHSHTDSTLLQEVNFATAVAGFGQLLKDGKYTGSWSMDDAFELALKNKGQDFYGYRSEFTQLIRQAKTAEKAEF</sequence>
<name>A0A1E8FFG6_9ALTE</name>
<protein>
    <recommendedName>
        <fullName evidence="1">VWFA domain-containing protein</fullName>
    </recommendedName>
</protein>
<dbReference type="Pfam" id="PF12450">
    <property type="entry name" value="vWF_A"/>
    <property type="match status" value="1"/>
</dbReference>
<dbReference type="SUPFAM" id="SSF53300">
    <property type="entry name" value="vWA-like"/>
    <property type="match status" value="1"/>
</dbReference>
<dbReference type="PROSITE" id="PS50234">
    <property type="entry name" value="VWFA"/>
    <property type="match status" value="1"/>
</dbReference>
<gene>
    <name evidence="2" type="ORF">BFC17_13680</name>
</gene>